<dbReference type="EMBL" id="LT629692">
    <property type="protein sequence ID" value="SDH05285.1"/>
    <property type="molecule type" value="Genomic_DNA"/>
</dbReference>
<keyword evidence="7 9" id="KW-0067">ATP-binding</keyword>
<dbReference type="GO" id="GO:0046316">
    <property type="term" value="F:gluconokinase activity"/>
    <property type="evidence" value="ECO:0007669"/>
    <property type="project" value="UniProtKB-EC"/>
</dbReference>
<keyword evidence="6 9" id="KW-0418">Kinase</keyword>
<dbReference type="AlphaFoldDB" id="A0A1G7Z9L0"/>
<evidence type="ECO:0000313" key="10">
    <source>
        <dbReference type="EMBL" id="SDH05285.1"/>
    </source>
</evidence>
<evidence type="ECO:0000256" key="7">
    <source>
        <dbReference type="ARBA" id="ARBA00022840"/>
    </source>
</evidence>
<keyword evidence="5 9" id="KW-0547">Nucleotide-binding</keyword>
<dbReference type="InterPro" id="IPR031322">
    <property type="entry name" value="Shikimate/glucono_kinase"/>
</dbReference>
<keyword evidence="11" id="KW-1185">Reference proteome</keyword>
<dbReference type="Gene3D" id="3.40.50.300">
    <property type="entry name" value="P-loop containing nucleotide triphosphate hydrolases"/>
    <property type="match status" value="1"/>
</dbReference>
<dbReference type="GO" id="GO:0005524">
    <property type="term" value="F:ATP binding"/>
    <property type="evidence" value="ECO:0007669"/>
    <property type="project" value="UniProtKB-KW"/>
</dbReference>
<evidence type="ECO:0000256" key="8">
    <source>
        <dbReference type="ARBA" id="ARBA00048090"/>
    </source>
</evidence>
<dbReference type="Pfam" id="PF01202">
    <property type="entry name" value="SKI"/>
    <property type="match status" value="1"/>
</dbReference>
<dbReference type="NCBIfam" id="TIGR01313">
    <property type="entry name" value="therm_gnt_kin"/>
    <property type="match status" value="1"/>
</dbReference>
<reference evidence="10 11" key="1">
    <citation type="submission" date="2016-10" db="EMBL/GenBank/DDBJ databases">
        <authorList>
            <person name="de Groot N.N."/>
        </authorList>
    </citation>
    <scope>NUCLEOTIDE SEQUENCE [LARGE SCALE GENOMIC DNA]</scope>
    <source>
        <strain evidence="10 11">DSM 23142</strain>
    </source>
</reference>
<evidence type="ECO:0000256" key="4">
    <source>
        <dbReference type="ARBA" id="ARBA00022679"/>
    </source>
</evidence>
<dbReference type="CDD" id="cd02021">
    <property type="entry name" value="GntK"/>
    <property type="match status" value="1"/>
</dbReference>
<dbReference type="SUPFAM" id="SSF52540">
    <property type="entry name" value="P-loop containing nucleoside triphosphate hydrolases"/>
    <property type="match status" value="1"/>
</dbReference>
<evidence type="ECO:0000256" key="5">
    <source>
        <dbReference type="ARBA" id="ARBA00022741"/>
    </source>
</evidence>
<gene>
    <name evidence="10" type="ORF">SAMN04489810_1989</name>
</gene>
<dbReference type="OrthoDB" id="9795716at2"/>
<dbReference type="InterPro" id="IPR006001">
    <property type="entry name" value="Therm_gnt_kin"/>
</dbReference>
<dbReference type="Proteomes" id="UP000199009">
    <property type="component" value="Chromosome I"/>
</dbReference>
<dbReference type="PANTHER" id="PTHR43442">
    <property type="entry name" value="GLUCONOKINASE-RELATED"/>
    <property type="match status" value="1"/>
</dbReference>
<evidence type="ECO:0000256" key="1">
    <source>
        <dbReference type="ARBA" id="ARBA00004761"/>
    </source>
</evidence>
<comment type="pathway">
    <text evidence="1">Carbohydrate acid metabolism.</text>
</comment>
<evidence type="ECO:0000256" key="3">
    <source>
        <dbReference type="ARBA" id="ARBA00012054"/>
    </source>
</evidence>
<dbReference type="PANTHER" id="PTHR43442:SF3">
    <property type="entry name" value="GLUCONOKINASE-RELATED"/>
    <property type="match status" value="1"/>
</dbReference>
<evidence type="ECO:0000256" key="6">
    <source>
        <dbReference type="ARBA" id="ARBA00022777"/>
    </source>
</evidence>
<sequence>MGVSAAGKSSVAAEISRLTGIPWADADDLHPAANVAKMVAGVPLDDDDRRPWLEAVARALEDAPDPGLVMACSALRRSYRDRIRALAPSAVFVHLTGTPQLLAARAAARKDHFMPSSLLDSQLATLEPLGGDETGIAVDVTAPVAQIASAAVDALHALDLV</sequence>
<dbReference type="EC" id="2.7.1.12" evidence="3 9"/>
<comment type="catalytic activity">
    <reaction evidence="8 9">
        <text>D-gluconate + ATP = 6-phospho-D-gluconate + ADP + H(+)</text>
        <dbReference type="Rhea" id="RHEA:19433"/>
        <dbReference type="ChEBI" id="CHEBI:15378"/>
        <dbReference type="ChEBI" id="CHEBI:18391"/>
        <dbReference type="ChEBI" id="CHEBI:30616"/>
        <dbReference type="ChEBI" id="CHEBI:58759"/>
        <dbReference type="ChEBI" id="CHEBI:456216"/>
        <dbReference type="EC" id="2.7.1.12"/>
    </reaction>
</comment>
<proteinExistence type="inferred from homology"/>
<evidence type="ECO:0000256" key="2">
    <source>
        <dbReference type="ARBA" id="ARBA00008420"/>
    </source>
</evidence>
<name>A0A1G7Z9L0_9MICO</name>
<dbReference type="GO" id="GO:0005737">
    <property type="term" value="C:cytoplasm"/>
    <property type="evidence" value="ECO:0007669"/>
    <property type="project" value="TreeGrafter"/>
</dbReference>
<accession>A0A1G7Z9L0</accession>
<protein>
    <recommendedName>
        <fullName evidence="3 9">Gluconokinase</fullName>
        <ecNumber evidence="3 9">2.7.1.12</ecNumber>
    </recommendedName>
</protein>
<evidence type="ECO:0000313" key="11">
    <source>
        <dbReference type="Proteomes" id="UP000199009"/>
    </source>
</evidence>
<organism evidence="10 11">
    <name type="scientific">Microbacterium pygmaeum</name>
    <dbReference type="NCBI Taxonomy" id="370764"/>
    <lineage>
        <taxon>Bacteria</taxon>
        <taxon>Bacillati</taxon>
        <taxon>Actinomycetota</taxon>
        <taxon>Actinomycetes</taxon>
        <taxon>Micrococcales</taxon>
        <taxon>Microbacteriaceae</taxon>
        <taxon>Microbacterium</taxon>
    </lineage>
</organism>
<comment type="similarity">
    <text evidence="2 9">Belongs to the gluconokinase GntK/GntV family.</text>
</comment>
<keyword evidence="4 9" id="KW-0808">Transferase</keyword>
<dbReference type="GO" id="GO:0005975">
    <property type="term" value="P:carbohydrate metabolic process"/>
    <property type="evidence" value="ECO:0007669"/>
    <property type="project" value="InterPro"/>
</dbReference>
<dbReference type="STRING" id="370764.SAMN04489810_1989"/>
<evidence type="ECO:0000256" key="9">
    <source>
        <dbReference type="RuleBase" id="RU363066"/>
    </source>
</evidence>
<dbReference type="InterPro" id="IPR027417">
    <property type="entry name" value="P-loop_NTPase"/>
</dbReference>